<sequence>MTWNNRRDGAHNSQERIDQGLSSYHWLLAYLVAQIQRLNDLRSDHRPLLLSLDPTIPKAKKHFRFDRRWIANPQLEAVISSSWNSNVVGSGMYQIFGKLKNYRHALFNWSRDNYYNSNARITTLKSQLETAKQALGSWNASRIWDLEKELINEVHQEEIYWAQKARLSWLHLGDKNASYFHSKTIQRRRRNFIAGLKDKDGAWKTSSGS</sequence>
<evidence type="ECO:0008006" key="3">
    <source>
        <dbReference type="Google" id="ProtNLM"/>
    </source>
</evidence>
<name>A0ABQ9KN78_HEVBR</name>
<reference evidence="1" key="1">
    <citation type="journal article" date="2023" name="Plant Biotechnol. J.">
        <title>Chromosome-level wild Hevea brasiliensis genome provides new tools for genomic-assisted breeding and valuable loci to elevate rubber yield.</title>
        <authorList>
            <person name="Cheng H."/>
            <person name="Song X."/>
            <person name="Hu Y."/>
            <person name="Wu T."/>
            <person name="Yang Q."/>
            <person name="An Z."/>
            <person name="Feng S."/>
            <person name="Deng Z."/>
            <person name="Wu W."/>
            <person name="Zeng X."/>
            <person name="Tu M."/>
            <person name="Wang X."/>
            <person name="Huang H."/>
        </authorList>
    </citation>
    <scope>NUCLEOTIDE SEQUENCE</scope>
    <source>
        <strain evidence="1">MT/VB/25A 57/8</strain>
    </source>
</reference>
<organism evidence="1 2">
    <name type="scientific">Hevea brasiliensis</name>
    <name type="common">Para rubber tree</name>
    <name type="synonym">Siphonia brasiliensis</name>
    <dbReference type="NCBI Taxonomy" id="3981"/>
    <lineage>
        <taxon>Eukaryota</taxon>
        <taxon>Viridiplantae</taxon>
        <taxon>Streptophyta</taxon>
        <taxon>Embryophyta</taxon>
        <taxon>Tracheophyta</taxon>
        <taxon>Spermatophyta</taxon>
        <taxon>Magnoliopsida</taxon>
        <taxon>eudicotyledons</taxon>
        <taxon>Gunneridae</taxon>
        <taxon>Pentapetalae</taxon>
        <taxon>rosids</taxon>
        <taxon>fabids</taxon>
        <taxon>Malpighiales</taxon>
        <taxon>Euphorbiaceae</taxon>
        <taxon>Crotonoideae</taxon>
        <taxon>Micrandreae</taxon>
        <taxon>Hevea</taxon>
    </lineage>
</organism>
<protein>
    <recommendedName>
        <fullName evidence="3">Reverse transcriptase zinc-binding domain-containing protein</fullName>
    </recommendedName>
</protein>
<evidence type="ECO:0000313" key="2">
    <source>
        <dbReference type="Proteomes" id="UP001174677"/>
    </source>
</evidence>
<comment type="caution">
    <text evidence="1">The sequence shown here is derived from an EMBL/GenBank/DDBJ whole genome shotgun (WGS) entry which is preliminary data.</text>
</comment>
<dbReference type="Proteomes" id="UP001174677">
    <property type="component" value="Chromosome 17"/>
</dbReference>
<accession>A0ABQ9KN78</accession>
<gene>
    <name evidence="1" type="ORF">P3X46_031430</name>
</gene>
<proteinExistence type="predicted"/>
<keyword evidence="2" id="KW-1185">Reference proteome</keyword>
<evidence type="ECO:0000313" key="1">
    <source>
        <dbReference type="EMBL" id="KAJ9140833.1"/>
    </source>
</evidence>
<dbReference type="EMBL" id="JARPOI010000017">
    <property type="protein sequence ID" value="KAJ9140833.1"/>
    <property type="molecule type" value="Genomic_DNA"/>
</dbReference>
<dbReference type="PANTHER" id="PTHR33710:SF86">
    <property type="entry name" value="VIRAL MOVEMENT PROTEIN"/>
    <property type="match status" value="1"/>
</dbReference>
<dbReference type="PANTHER" id="PTHR33710">
    <property type="entry name" value="BNAC02G09200D PROTEIN"/>
    <property type="match status" value="1"/>
</dbReference>